<reference evidence="1" key="1">
    <citation type="submission" date="2018-11" db="EMBL/GenBank/DDBJ databases">
        <authorList>
            <consortium name="Pathogen Informatics"/>
        </authorList>
    </citation>
    <scope>NUCLEOTIDE SEQUENCE</scope>
</reference>
<evidence type="ECO:0000313" key="2">
    <source>
        <dbReference type="Proteomes" id="UP000784294"/>
    </source>
</evidence>
<sequence length="264" mass="26999">MSSEDDVDEAALIRASTARRHANLQPMSISTLIGASKTTSGSGLDGGSADGLNDSGSAGLHERSMLLGTYSGTSLMQGGVGDISGLGMMPSDGSSSQIAHTTGLLQVETGSPSRPFCLEAITFRLSHSLQRQLVRDAYLRILNSSTAIGSTFTSTSSGVGGSHIMSAGLAELTINPSVTPALPSQMPVTTAEMTTIAGSNLSLELASNSSMQANYNLSDAQIVVSAPTALETMPSGSSLTLVPSHFTSAHGIARLRLATPNIKS</sequence>
<gene>
    <name evidence="1" type="ORF">PXEA_LOCUS11375</name>
</gene>
<dbReference type="AlphaFoldDB" id="A0A3S5BAS0"/>
<organism evidence="1 2">
    <name type="scientific">Protopolystoma xenopodis</name>
    <dbReference type="NCBI Taxonomy" id="117903"/>
    <lineage>
        <taxon>Eukaryota</taxon>
        <taxon>Metazoa</taxon>
        <taxon>Spiralia</taxon>
        <taxon>Lophotrochozoa</taxon>
        <taxon>Platyhelminthes</taxon>
        <taxon>Monogenea</taxon>
        <taxon>Polyopisthocotylea</taxon>
        <taxon>Polystomatidea</taxon>
        <taxon>Polystomatidae</taxon>
        <taxon>Protopolystoma</taxon>
    </lineage>
</organism>
<evidence type="ECO:0000313" key="1">
    <source>
        <dbReference type="EMBL" id="VEL17935.1"/>
    </source>
</evidence>
<comment type="caution">
    <text evidence="1">The sequence shown here is derived from an EMBL/GenBank/DDBJ whole genome shotgun (WGS) entry which is preliminary data.</text>
</comment>
<protein>
    <submittedName>
        <fullName evidence="1">Uncharacterized protein</fullName>
    </submittedName>
</protein>
<keyword evidence="2" id="KW-1185">Reference proteome</keyword>
<proteinExistence type="predicted"/>
<dbReference type="EMBL" id="CAAALY010034904">
    <property type="protein sequence ID" value="VEL17935.1"/>
    <property type="molecule type" value="Genomic_DNA"/>
</dbReference>
<name>A0A3S5BAS0_9PLAT</name>
<accession>A0A3S5BAS0</accession>
<dbReference type="Proteomes" id="UP000784294">
    <property type="component" value="Unassembled WGS sequence"/>
</dbReference>